<dbReference type="OrthoDB" id="1708389at2759"/>
<dbReference type="Proteomes" id="UP000076863">
    <property type="component" value="Unassembled WGS sequence"/>
</dbReference>
<dbReference type="InterPro" id="IPR021709">
    <property type="entry name" value="DUF3292"/>
</dbReference>
<dbReference type="PANTHER" id="PTHR38694:SF1">
    <property type="entry name" value="PEROXIN DOMAIN-CONTAINING PROTEIN"/>
    <property type="match status" value="1"/>
</dbReference>
<keyword evidence="2" id="KW-1133">Transmembrane helix</keyword>
<feature type="transmembrane region" description="Helical" evidence="2">
    <location>
        <begin position="172"/>
        <end position="201"/>
    </location>
</feature>
<evidence type="ECO:0000313" key="4">
    <source>
        <dbReference type="Proteomes" id="UP000076863"/>
    </source>
</evidence>
<dbReference type="AlphaFoldDB" id="A0A167BU80"/>
<keyword evidence="2" id="KW-0472">Membrane</keyword>
<reference evidence="3 4" key="1">
    <citation type="journal article" date="2016" name="Genome Biol. Evol.">
        <title>Divergent and convergent evolution of fungal pathogenicity.</title>
        <authorList>
            <person name="Shang Y."/>
            <person name="Xiao G."/>
            <person name="Zheng P."/>
            <person name="Cen K."/>
            <person name="Zhan S."/>
            <person name="Wang C."/>
        </authorList>
    </citation>
    <scope>NUCLEOTIDE SEQUENCE [LARGE SCALE GENOMIC DNA]</scope>
    <source>
        <strain evidence="3 4">RCEF 3172</strain>
    </source>
</reference>
<gene>
    <name evidence="3" type="ORF">BBO_05999</name>
</gene>
<proteinExistence type="predicted"/>
<dbReference type="Pfam" id="PF11696">
    <property type="entry name" value="DUF3292"/>
    <property type="match status" value="1"/>
</dbReference>
<organism evidence="3 4">
    <name type="scientific">Beauveria brongniartii RCEF 3172</name>
    <dbReference type="NCBI Taxonomy" id="1081107"/>
    <lineage>
        <taxon>Eukaryota</taxon>
        <taxon>Fungi</taxon>
        <taxon>Dikarya</taxon>
        <taxon>Ascomycota</taxon>
        <taxon>Pezizomycotina</taxon>
        <taxon>Sordariomycetes</taxon>
        <taxon>Hypocreomycetidae</taxon>
        <taxon>Hypocreales</taxon>
        <taxon>Cordycipitaceae</taxon>
        <taxon>Beauveria</taxon>
        <taxon>Beauveria brongniartii</taxon>
    </lineage>
</organism>
<feature type="compositionally biased region" description="Polar residues" evidence="1">
    <location>
        <begin position="26"/>
        <end position="47"/>
    </location>
</feature>
<evidence type="ECO:0000256" key="2">
    <source>
        <dbReference type="SAM" id="Phobius"/>
    </source>
</evidence>
<comment type="caution">
    <text evidence="3">The sequence shown here is derived from an EMBL/GenBank/DDBJ whole genome shotgun (WGS) entry which is preliminary data.</text>
</comment>
<name>A0A167BU80_9HYPO</name>
<feature type="region of interest" description="Disordered" evidence="1">
    <location>
        <begin position="443"/>
        <end position="471"/>
    </location>
</feature>
<keyword evidence="2" id="KW-0812">Transmembrane</keyword>
<keyword evidence="4" id="KW-1185">Reference proteome</keyword>
<evidence type="ECO:0000256" key="1">
    <source>
        <dbReference type="SAM" id="MobiDB-lite"/>
    </source>
</evidence>
<sequence>MSTSNSDIPRAPALVVHDELPPGDQNLLNQQTAASSATDESEPTQSHALANQTSLNAKQYGLNHREADYSEVLDLGWNEDDKSKLQPFVQGLENEHLWALLRRFNKQAFRVRRIEQPPLANLDMNIADEEEFSPEKLRAQLERCYVSVVVPLCSAWNHVARLRSWNERNRTLAFFLLYVCAWILDLLVPTTVLFIIALILAPRVRSVAFPPAPVSVIDSSTGHEQTPAAGFAATDDTLTGAPENVAGEAVEQEAHSFVNTIGSVALSTTIGDPTHDEKNDDSFAPGAEELIGKVSEAKASAAEGDPTKAHNETQQPASRMVWQRTRPFMHALTDLVDTWERFANALNPTPPFHKSRPKFRLAAPLLPIVLASFYTTPYMLTKMSGFALGFVLFGKPLLDRLIHMLEDTYPRWQHFVELRNSILSGVPTNAQLTITLLRIGEKNKAPIPAPPDPDAVAGKKKPHLKQGEEHIGPTSENALAHQEEEAASDGEQKVTKRPGKGCRALDMLKGTVKGGVSTALAADRVKAFAGDHHAKERVGVIKQSAKSPDVGPVRFEARYKGKKGFAYVTETSTTPALSWSQDGDSSTAPAWTILISDMKAIKKVGGFAWPSKMVIGWSLKKQIVDGLVIETEDGSEYHMTAVLTRDEVFNRLIAMGDQMWQLW</sequence>
<evidence type="ECO:0000313" key="3">
    <source>
        <dbReference type="EMBL" id="OAA40415.1"/>
    </source>
</evidence>
<feature type="region of interest" description="Disordered" evidence="1">
    <location>
        <begin position="1"/>
        <end position="47"/>
    </location>
</feature>
<protein>
    <submittedName>
        <fullName evidence="3">Uncharacterized protein</fullName>
    </submittedName>
</protein>
<accession>A0A167BU80</accession>
<feature type="region of interest" description="Disordered" evidence="1">
    <location>
        <begin position="297"/>
        <end position="318"/>
    </location>
</feature>
<dbReference type="PANTHER" id="PTHR38694">
    <property type="entry name" value="CONSERVED EXPRESSED PROTEIN"/>
    <property type="match status" value="1"/>
</dbReference>
<dbReference type="EMBL" id="AZHA01000019">
    <property type="protein sequence ID" value="OAA40415.1"/>
    <property type="molecule type" value="Genomic_DNA"/>
</dbReference>